<dbReference type="PANTHER" id="PTHR46194:SF1">
    <property type="entry name" value="PEPTIDYL-TRNA HYDROLASE PTRHD1-RELATED"/>
    <property type="match status" value="1"/>
</dbReference>
<evidence type="ECO:0000313" key="3">
    <source>
        <dbReference type="Proteomes" id="UP000317650"/>
    </source>
</evidence>
<evidence type="ECO:0000256" key="1">
    <source>
        <dbReference type="SAM" id="MobiDB-lite"/>
    </source>
</evidence>
<proteinExistence type="predicted"/>
<gene>
    <name evidence="2" type="ORF">C4D60_Mb02t06710</name>
</gene>
<dbReference type="PANTHER" id="PTHR46194">
    <property type="entry name" value="PEPTIDYL-TRNA HYDROLASE PTRHD1-RELATED"/>
    <property type="match status" value="1"/>
</dbReference>
<feature type="region of interest" description="Disordered" evidence="1">
    <location>
        <begin position="32"/>
        <end position="76"/>
    </location>
</feature>
<dbReference type="STRING" id="52838.A0A4S8IB33"/>
<feature type="compositionally biased region" description="Low complexity" evidence="1">
    <location>
        <begin position="47"/>
        <end position="66"/>
    </location>
</feature>
<dbReference type="AlphaFoldDB" id="A0A4S8IB33"/>
<dbReference type="EMBL" id="PYDT01000011">
    <property type="protein sequence ID" value="THU44372.1"/>
    <property type="molecule type" value="Genomic_DNA"/>
</dbReference>
<dbReference type="Proteomes" id="UP000317650">
    <property type="component" value="Chromosome 2"/>
</dbReference>
<feature type="region of interest" description="Disordered" evidence="1">
    <location>
        <begin position="130"/>
        <end position="149"/>
    </location>
</feature>
<keyword evidence="3" id="KW-1185">Reference proteome</keyword>
<sequence>MVVMMRLRQEGLDSSARRRAFFPPCSSPAPPTVGVSRFHRPLRSNMSASAEAAPDPAGDPASPSPGVGEGNPPGGDMVVQYVVLRRDLIDTWPLGSVVAQGCRHHPDVLTYCSDRNLDSMHKVRSTKCLNEPLPTSSSSSSSSYACLLR</sequence>
<reference evidence="2 3" key="1">
    <citation type="journal article" date="2019" name="Nat. Plants">
        <title>Genome sequencing of Musa balbisiana reveals subgenome evolution and function divergence in polyploid bananas.</title>
        <authorList>
            <person name="Yao X."/>
        </authorList>
    </citation>
    <scope>NUCLEOTIDE SEQUENCE [LARGE SCALE GENOMIC DNA]</scope>
    <source>
        <strain evidence="3">cv. DH-PKW</strain>
        <tissue evidence="2">Leaves</tissue>
    </source>
</reference>
<dbReference type="InterPro" id="IPR042237">
    <property type="entry name" value="PTRHD1"/>
</dbReference>
<evidence type="ECO:0000313" key="2">
    <source>
        <dbReference type="EMBL" id="THU44372.1"/>
    </source>
</evidence>
<protein>
    <submittedName>
        <fullName evidence="2">Uncharacterized protein</fullName>
    </submittedName>
</protein>
<name>A0A4S8IB33_MUSBA</name>
<accession>A0A4S8IB33</accession>
<comment type="caution">
    <text evidence="2">The sequence shown here is derived from an EMBL/GenBank/DDBJ whole genome shotgun (WGS) entry which is preliminary data.</text>
</comment>
<organism evidence="2 3">
    <name type="scientific">Musa balbisiana</name>
    <name type="common">Banana</name>
    <dbReference type="NCBI Taxonomy" id="52838"/>
    <lineage>
        <taxon>Eukaryota</taxon>
        <taxon>Viridiplantae</taxon>
        <taxon>Streptophyta</taxon>
        <taxon>Embryophyta</taxon>
        <taxon>Tracheophyta</taxon>
        <taxon>Spermatophyta</taxon>
        <taxon>Magnoliopsida</taxon>
        <taxon>Liliopsida</taxon>
        <taxon>Zingiberales</taxon>
        <taxon>Musaceae</taxon>
        <taxon>Musa</taxon>
    </lineage>
</organism>